<proteinExistence type="predicted"/>
<evidence type="ECO:0008006" key="4">
    <source>
        <dbReference type="Google" id="ProtNLM"/>
    </source>
</evidence>
<dbReference type="Proteomes" id="UP000245697">
    <property type="component" value="Unassembled WGS sequence"/>
</dbReference>
<evidence type="ECO:0000313" key="3">
    <source>
        <dbReference type="Proteomes" id="UP000245697"/>
    </source>
</evidence>
<organism evidence="2 3">
    <name type="scientific">Actinoplanes xinjiangensis</name>
    <dbReference type="NCBI Taxonomy" id="512350"/>
    <lineage>
        <taxon>Bacteria</taxon>
        <taxon>Bacillati</taxon>
        <taxon>Actinomycetota</taxon>
        <taxon>Actinomycetes</taxon>
        <taxon>Micromonosporales</taxon>
        <taxon>Micromonosporaceae</taxon>
        <taxon>Actinoplanes</taxon>
    </lineage>
</organism>
<feature type="chain" id="PRO_5016395444" description="Secreted protein" evidence="1">
    <location>
        <begin position="32"/>
        <end position="135"/>
    </location>
</feature>
<reference evidence="2 3" key="1">
    <citation type="submission" date="2018-05" db="EMBL/GenBank/DDBJ databases">
        <title>Genomic Encyclopedia of Archaeal and Bacterial Type Strains, Phase II (KMG-II): from individual species to whole genera.</title>
        <authorList>
            <person name="Goeker M."/>
        </authorList>
    </citation>
    <scope>NUCLEOTIDE SEQUENCE [LARGE SCALE GENOMIC DNA]</scope>
    <source>
        <strain evidence="2 3">DSM 45184</strain>
    </source>
</reference>
<sequence length="135" mass="14657">MKRRTIIRKGFATLVAACAVATLAPAAPAAAAPILATSITLDRSGGFAGLQETFVVKRSTPDGRSSLRMVGTREFLRLRSSYQPDNPCCDRFAYTLTVSYRNGFRKTVSTVQGTTTAPEILWDVISEVERVGIRS</sequence>
<dbReference type="OrthoDB" id="4559942at2"/>
<protein>
    <recommendedName>
        <fullName evidence="4">Secreted protein</fullName>
    </recommendedName>
</protein>
<comment type="caution">
    <text evidence="2">The sequence shown here is derived from an EMBL/GenBank/DDBJ whole genome shotgun (WGS) entry which is preliminary data.</text>
</comment>
<dbReference type="RefSeq" id="WP_109596721.1">
    <property type="nucleotide sequence ID" value="NZ_BONA01000029.1"/>
</dbReference>
<dbReference type="AlphaFoldDB" id="A0A316F970"/>
<evidence type="ECO:0000313" key="2">
    <source>
        <dbReference type="EMBL" id="PWK44272.1"/>
    </source>
</evidence>
<feature type="signal peptide" evidence="1">
    <location>
        <begin position="1"/>
        <end position="31"/>
    </location>
</feature>
<dbReference type="EMBL" id="QGGR01000012">
    <property type="protein sequence ID" value="PWK44272.1"/>
    <property type="molecule type" value="Genomic_DNA"/>
</dbReference>
<accession>A0A316F970</accession>
<evidence type="ECO:0000256" key="1">
    <source>
        <dbReference type="SAM" id="SignalP"/>
    </source>
</evidence>
<keyword evidence="3" id="KW-1185">Reference proteome</keyword>
<gene>
    <name evidence="2" type="ORF">BC793_112147</name>
</gene>
<keyword evidence="1" id="KW-0732">Signal</keyword>
<name>A0A316F970_9ACTN</name>